<dbReference type="OMA" id="THAEHEW"/>
<dbReference type="OrthoDB" id="496695at2759"/>
<sequence length="688" mass="76850">MTPSSGASSTRADDGATAEVAVRVVARATTRPLGRGAVALATASTAAVARELYRATTPTAQFASYAARVVWLRKARRRRGPLVAACVCAGEMYRVNHRGRRTLGFLKANAVGTRRRRIETLVVKALATMTKGLASSKPLPTITGRVALLVAASAPYKCFVRKFAKMAARVCKIPAVRIKLQRHAKRLGKLLAKNKVKNEVSSYRAAVNEAWEVLEETLPRDVLYAMRHAEGQLSTIARFTGARNRRRRRRGSGTGTNGEYASDEDIGSDEESDDESINQSREYAESHRQRHALLRPVGWVKGGMNRLQRLPAAVYTGVVATDTGYGNALLIPREYEIHALKNKLSPTARAKFTDTQLAAFLLQWKHTSAAAQAVERSLQWRRRYEFLTDAKLKQFENVVYIHGPKQSWSGGYQLVLRLRAAMDAVGMEGLDEVVAAVMTHAEQEWMRLKKSNGVMRGRLVALVDCSGIDLTSLPISLVATTLVTLDANYPELACEVHCINVWWLMRRALQILLEVVSSSTKGRILIYQADDDGIEKLHEKFSPHILPRCIVGGKCHCVKCKHEPFVPRPPRRALAGSWRGLTWQQMSGSQRRQYLRHLAVYSVALVVFYPMFYFRMTIHPVMATTIAMIRRSGFRERAFVATLFVSLVMAFFTWQFITTTGLLEDYLNLIPAMLPAIRSRDALPLVDE</sequence>
<dbReference type="Proteomes" id="UP000001568">
    <property type="component" value="Chromosome 14"/>
</dbReference>
<keyword evidence="5" id="KW-1185">Reference proteome</keyword>
<protein>
    <recommendedName>
        <fullName evidence="3">CRAL-TRIO domain-containing protein</fullName>
    </recommendedName>
</protein>
<dbReference type="Pfam" id="PF00650">
    <property type="entry name" value="CRAL_TRIO"/>
    <property type="match status" value="1"/>
</dbReference>
<dbReference type="PROSITE" id="PS50191">
    <property type="entry name" value="CRAL_TRIO"/>
    <property type="match status" value="1"/>
</dbReference>
<dbReference type="EMBL" id="CP000594">
    <property type="protein sequence ID" value="ABO99708.1"/>
    <property type="molecule type" value="Genomic_DNA"/>
</dbReference>
<evidence type="ECO:0000313" key="5">
    <source>
        <dbReference type="Proteomes" id="UP000001568"/>
    </source>
</evidence>
<dbReference type="PANTHER" id="PTHR47041:SF5">
    <property type="entry name" value="SEC14 CYTOSOLIC FACTOR FAMILY PROTEIN"/>
    <property type="match status" value="1"/>
</dbReference>
<evidence type="ECO:0000256" key="1">
    <source>
        <dbReference type="SAM" id="MobiDB-lite"/>
    </source>
</evidence>
<dbReference type="InterPro" id="IPR036865">
    <property type="entry name" value="CRAL-TRIO_dom_sf"/>
</dbReference>
<keyword evidence="2" id="KW-0812">Transmembrane</keyword>
<accession>A4S791</accession>
<dbReference type="PANTHER" id="PTHR47041">
    <property type="entry name" value="SEC14 CYTOSOLIC FACTOR FAMILY PROTEIN / PHOSPHOGLYCERIDE TRANSFER FAMILY PROTEIN"/>
    <property type="match status" value="1"/>
</dbReference>
<feature type="compositionally biased region" description="Acidic residues" evidence="1">
    <location>
        <begin position="261"/>
        <end position="276"/>
    </location>
</feature>
<name>A4S791_OSTLU</name>
<dbReference type="GeneID" id="5005497"/>
<dbReference type="KEGG" id="olu:OSTLU_27395"/>
<organism evidence="4 5">
    <name type="scientific">Ostreococcus lucimarinus (strain CCE9901)</name>
    <dbReference type="NCBI Taxonomy" id="436017"/>
    <lineage>
        <taxon>Eukaryota</taxon>
        <taxon>Viridiplantae</taxon>
        <taxon>Chlorophyta</taxon>
        <taxon>Mamiellophyceae</taxon>
        <taxon>Mamiellales</taxon>
        <taxon>Bathycoccaceae</taxon>
        <taxon>Ostreococcus</taxon>
    </lineage>
</organism>
<dbReference type="HOGENOM" id="CLU_468006_0_0_1"/>
<evidence type="ECO:0000313" key="4">
    <source>
        <dbReference type="EMBL" id="ABO99708.1"/>
    </source>
</evidence>
<dbReference type="CDD" id="cd00170">
    <property type="entry name" value="SEC14"/>
    <property type="match status" value="1"/>
</dbReference>
<gene>
    <name evidence="4" type="ORF">OSTLU_27395</name>
</gene>
<evidence type="ECO:0000259" key="3">
    <source>
        <dbReference type="PROSITE" id="PS50191"/>
    </source>
</evidence>
<dbReference type="RefSeq" id="XP_001421415.1">
    <property type="nucleotide sequence ID" value="XM_001421378.1"/>
</dbReference>
<dbReference type="AlphaFoldDB" id="A4S791"/>
<proteinExistence type="predicted"/>
<reference evidence="4 5" key="1">
    <citation type="journal article" date="2007" name="Proc. Natl. Acad. Sci. U.S.A.">
        <title>The tiny eukaryote Ostreococcus provides genomic insights into the paradox of plankton speciation.</title>
        <authorList>
            <person name="Palenik B."/>
            <person name="Grimwood J."/>
            <person name="Aerts A."/>
            <person name="Rouze P."/>
            <person name="Salamov A."/>
            <person name="Putnam N."/>
            <person name="Dupont C."/>
            <person name="Jorgensen R."/>
            <person name="Derelle E."/>
            <person name="Rombauts S."/>
            <person name="Zhou K."/>
            <person name="Otillar R."/>
            <person name="Merchant S.S."/>
            <person name="Podell S."/>
            <person name="Gaasterland T."/>
            <person name="Napoli C."/>
            <person name="Gendler K."/>
            <person name="Manuell A."/>
            <person name="Tai V."/>
            <person name="Vallon O."/>
            <person name="Piganeau G."/>
            <person name="Jancek S."/>
            <person name="Heijde M."/>
            <person name="Jabbari K."/>
            <person name="Bowler C."/>
            <person name="Lohr M."/>
            <person name="Robbens S."/>
            <person name="Werner G."/>
            <person name="Dubchak I."/>
            <person name="Pazour G.J."/>
            <person name="Ren Q."/>
            <person name="Paulsen I."/>
            <person name="Delwiche C."/>
            <person name="Schmutz J."/>
            <person name="Rokhsar D."/>
            <person name="Van de Peer Y."/>
            <person name="Moreau H."/>
            <person name="Grigoriev I.V."/>
        </authorList>
    </citation>
    <scope>NUCLEOTIDE SEQUENCE [LARGE SCALE GENOMIC DNA]</scope>
    <source>
        <strain evidence="4 5">CCE9901</strain>
    </source>
</reference>
<evidence type="ECO:0000256" key="2">
    <source>
        <dbReference type="SAM" id="Phobius"/>
    </source>
</evidence>
<dbReference type="Gene3D" id="3.40.525.10">
    <property type="entry name" value="CRAL-TRIO lipid binding domain"/>
    <property type="match status" value="1"/>
</dbReference>
<feature type="domain" description="CRAL-TRIO" evidence="3">
    <location>
        <begin position="388"/>
        <end position="552"/>
    </location>
</feature>
<dbReference type="eggNOG" id="ENOG502R6IS">
    <property type="taxonomic scope" value="Eukaryota"/>
</dbReference>
<dbReference type="SUPFAM" id="SSF52087">
    <property type="entry name" value="CRAL/TRIO domain"/>
    <property type="match status" value="1"/>
</dbReference>
<feature type="transmembrane region" description="Helical" evidence="2">
    <location>
        <begin position="594"/>
        <end position="614"/>
    </location>
</feature>
<keyword evidence="2" id="KW-0472">Membrane</keyword>
<feature type="region of interest" description="Disordered" evidence="1">
    <location>
        <begin position="240"/>
        <end position="289"/>
    </location>
</feature>
<feature type="transmembrane region" description="Helical" evidence="2">
    <location>
        <begin position="638"/>
        <end position="657"/>
    </location>
</feature>
<keyword evidence="2" id="KW-1133">Transmembrane helix</keyword>
<dbReference type="InterPro" id="IPR001251">
    <property type="entry name" value="CRAL-TRIO_dom"/>
</dbReference>
<dbReference type="Gramene" id="ABO99708">
    <property type="protein sequence ID" value="ABO99708"/>
    <property type="gene ID" value="OSTLU_27395"/>
</dbReference>